<feature type="coiled-coil region" evidence="1">
    <location>
        <begin position="34"/>
        <end position="87"/>
    </location>
</feature>
<dbReference type="PANTHER" id="PTHR38448">
    <property type="entry name" value="REGULATORY PROTEIN YLBF-RELATED"/>
    <property type="match status" value="1"/>
</dbReference>
<evidence type="ECO:0000313" key="2">
    <source>
        <dbReference type="EMBL" id="RBW69922.1"/>
    </source>
</evidence>
<keyword evidence="1" id="KW-0175">Coiled coil</keyword>
<evidence type="ECO:0000256" key="1">
    <source>
        <dbReference type="SAM" id="Coils"/>
    </source>
</evidence>
<dbReference type="PANTHER" id="PTHR38448:SF1">
    <property type="entry name" value="YLBF FAMILY REGULATOR"/>
    <property type="match status" value="1"/>
</dbReference>
<accession>A0A366XUW3</accession>
<organism evidence="2 3">
    <name type="scientific">Bacillus taeanensis</name>
    <dbReference type="NCBI Taxonomy" id="273032"/>
    <lineage>
        <taxon>Bacteria</taxon>
        <taxon>Bacillati</taxon>
        <taxon>Bacillota</taxon>
        <taxon>Bacilli</taxon>
        <taxon>Bacillales</taxon>
        <taxon>Bacillaceae</taxon>
        <taxon>Bacillus</taxon>
    </lineage>
</organism>
<reference evidence="2 3" key="1">
    <citation type="submission" date="2018-07" db="EMBL/GenBank/DDBJ databases">
        <title>Lottiidibacillus patelloidae gen. nov., sp. nov., isolated from the intestinal tract of a marine limpet and the reclassification of B. taeanensis BH030017T, B. algicola KMM 3737T and B. hwajinpoensis SW-72T as genus Lottiidibacillus.</title>
        <authorList>
            <person name="Liu R."/>
            <person name="Huang Z."/>
        </authorList>
    </citation>
    <scope>NUCLEOTIDE SEQUENCE [LARGE SCALE GENOMIC DNA]</scope>
    <source>
        <strain evidence="2 3">BH030017</strain>
    </source>
</reference>
<comment type="caution">
    <text evidence="2">The sequence shown here is derived from an EMBL/GenBank/DDBJ whole genome shotgun (WGS) entry which is preliminary data.</text>
</comment>
<sequence length="139" mass="15664">MTYTRAEIIEKAQDLAKMIAATEEVDFFKRAEEQINQNAKVQQLISKIKKYQKEAVNLQHYKKHEALKQVEEKIDQLQEELDQIPVVREFKQSQTDVNDILQIVASTVSNTVTDEIIKSTGGNILQGKTGSAQSNGCGL</sequence>
<evidence type="ECO:0008006" key="4">
    <source>
        <dbReference type="Google" id="ProtNLM"/>
    </source>
</evidence>
<dbReference type="EMBL" id="QOCW01000007">
    <property type="protein sequence ID" value="RBW69922.1"/>
    <property type="molecule type" value="Genomic_DNA"/>
</dbReference>
<protein>
    <recommendedName>
        <fullName evidence="4">Master regulator for biofilm formation</fullName>
    </recommendedName>
</protein>
<dbReference type="InterPro" id="IPR023378">
    <property type="entry name" value="YheA/YmcA-like_dom_sf"/>
</dbReference>
<dbReference type="Pfam" id="PF06133">
    <property type="entry name" value="Com_YlbF"/>
    <property type="match status" value="1"/>
</dbReference>
<keyword evidence="3" id="KW-1185">Reference proteome</keyword>
<gene>
    <name evidence="2" type="ORF">DS031_08670</name>
</gene>
<name>A0A366XUW3_9BACI</name>
<evidence type="ECO:0000313" key="3">
    <source>
        <dbReference type="Proteomes" id="UP000253314"/>
    </source>
</evidence>
<dbReference type="InterPro" id="IPR052767">
    <property type="entry name" value="Bact_com_dev_regulator"/>
</dbReference>
<dbReference type="AlphaFoldDB" id="A0A366XUW3"/>
<proteinExistence type="predicted"/>
<dbReference type="PIRSF" id="PIRSF021287">
    <property type="entry name" value="Biofilm_formation_YmcA"/>
    <property type="match status" value="1"/>
</dbReference>
<dbReference type="Proteomes" id="UP000253314">
    <property type="component" value="Unassembled WGS sequence"/>
</dbReference>
<dbReference type="InterPro" id="IPR010368">
    <property type="entry name" value="Com_YlbF"/>
</dbReference>
<dbReference type="SUPFAM" id="SSF158622">
    <property type="entry name" value="YheA/YmcA-like"/>
    <property type="match status" value="1"/>
</dbReference>
<dbReference type="Gene3D" id="1.20.1500.10">
    <property type="entry name" value="YheA/YmcA-like"/>
    <property type="match status" value="1"/>
</dbReference>
<dbReference type="RefSeq" id="WP_113805657.1">
    <property type="nucleotide sequence ID" value="NZ_QOCW01000007.1"/>
</dbReference>
<dbReference type="InterPro" id="IPR016783">
    <property type="entry name" value="Biofilm_formation_YmcA"/>
</dbReference>
<dbReference type="OrthoDB" id="2167788at2"/>